<proteinExistence type="predicted"/>
<organism evidence="1">
    <name type="scientific">Myoviridae sp. ctO4916</name>
    <dbReference type="NCBI Taxonomy" id="2826645"/>
    <lineage>
        <taxon>Viruses</taxon>
        <taxon>Duplodnaviria</taxon>
        <taxon>Heunggongvirae</taxon>
        <taxon>Uroviricota</taxon>
        <taxon>Caudoviricetes</taxon>
    </lineage>
</organism>
<reference evidence="1" key="1">
    <citation type="journal article" date="2021" name="Proc. Natl. Acad. Sci. U.S.A.">
        <title>A Catalog of Tens of Thousands of Viruses from Human Metagenomes Reveals Hidden Associations with Chronic Diseases.</title>
        <authorList>
            <person name="Tisza M.J."/>
            <person name="Buck C.B."/>
        </authorList>
    </citation>
    <scope>NUCLEOTIDE SEQUENCE</scope>
    <source>
        <strain evidence="1">CtO4916</strain>
    </source>
</reference>
<dbReference type="EMBL" id="BK015062">
    <property type="protein sequence ID" value="DAD89503.1"/>
    <property type="molecule type" value="Genomic_DNA"/>
</dbReference>
<sequence>MRRWSVVADVPLGRLDKGLSCACVRRWHGRRCGR</sequence>
<evidence type="ECO:0000313" key="1">
    <source>
        <dbReference type="EMBL" id="DAD89503.1"/>
    </source>
</evidence>
<protein>
    <submittedName>
        <fullName evidence="1">Uncharacterized protein</fullName>
    </submittedName>
</protein>
<name>A0A8S5N589_9CAUD</name>
<accession>A0A8S5N589</accession>